<name>A0A177AU08_9BILA</name>
<organism evidence="1 2">
    <name type="scientific">Intoshia linei</name>
    <dbReference type="NCBI Taxonomy" id="1819745"/>
    <lineage>
        <taxon>Eukaryota</taxon>
        <taxon>Metazoa</taxon>
        <taxon>Spiralia</taxon>
        <taxon>Lophotrochozoa</taxon>
        <taxon>Mesozoa</taxon>
        <taxon>Orthonectida</taxon>
        <taxon>Rhopaluridae</taxon>
        <taxon>Intoshia</taxon>
    </lineage>
</organism>
<protein>
    <submittedName>
        <fullName evidence="1">Uncharacterized protein</fullName>
    </submittedName>
</protein>
<gene>
    <name evidence="1" type="ORF">A3Q56_06787</name>
</gene>
<comment type="caution">
    <text evidence="1">The sequence shown here is derived from an EMBL/GenBank/DDBJ whole genome shotgun (WGS) entry which is preliminary data.</text>
</comment>
<dbReference type="Proteomes" id="UP000078046">
    <property type="component" value="Unassembled WGS sequence"/>
</dbReference>
<reference evidence="1 2" key="1">
    <citation type="submission" date="2016-04" db="EMBL/GenBank/DDBJ databases">
        <title>The genome of Intoshia linei affirms orthonectids as highly simplified spiralians.</title>
        <authorList>
            <person name="Mikhailov K.V."/>
            <person name="Slusarev G.S."/>
            <person name="Nikitin M.A."/>
            <person name="Logacheva M.D."/>
            <person name="Penin A."/>
            <person name="Aleoshin V."/>
            <person name="Panchin Y.V."/>
        </authorList>
    </citation>
    <scope>NUCLEOTIDE SEQUENCE [LARGE SCALE GENOMIC DNA]</scope>
    <source>
        <strain evidence="1">Intl2013</strain>
        <tissue evidence="1">Whole animal</tissue>
    </source>
</reference>
<evidence type="ECO:0000313" key="2">
    <source>
        <dbReference type="Proteomes" id="UP000078046"/>
    </source>
</evidence>
<sequence length="27" mass="3153">MRILLPIGDVNMLLTKTVLLYFQIHLP</sequence>
<dbReference type="EMBL" id="LWCA01001261">
    <property type="protein sequence ID" value="OAF65507.1"/>
    <property type="molecule type" value="Genomic_DNA"/>
</dbReference>
<dbReference type="AlphaFoldDB" id="A0A177AU08"/>
<evidence type="ECO:0000313" key="1">
    <source>
        <dbReference type="EMBL" id="OAF65507.1"/>
    </source>
</evidence>
<keyword evidence="2" id="KW-1185">Reference proteome</keyword>
<accession>A0A177AU08</accession>
<proteinExistence type="predicted"/>